<feature type="transmembrane region" description="Helical" evidence="7">
    <location>
        <begin position="56"/>
        <end position="75"/>
    </location>
</feature>
<keyword evidence="4 7" id="KW-0812">Transmembrane</keyword>
<dbReference type="PANTHER" id="PTHR30589">
    <property type="entry name" value="PROLIPOPROTEIN DIACYLGLYCERYL TRANSFERASE"/>
    <property type="match status" value="1"/>
</dbReference>
<dbReference type="OrthoDB" id="871140at2"/>
<feature type="transmembrane region" description="Helical" evidence="7">
    <location>
        <begin position="173"/>
        <end position="191"/>
    </location>
</feature>
<evidence type="ECO:0000313" key="8">
    <source>
        <dbReference type="EMBL" id="BAV91593.1"/>
    </source>
</evidence>
<dbReference type="GO" id="GO:0005886">
    <property type="term" value="C:plasma membrane"/>
    <property type="evidence" value="ECO:0007669"/>
    <property type="project" value="UniProtKB-SubCell"/>
</dbReference>
<accession>A0A1J1DP34</accession>
<dbReference type="InterPro" id="IPR001640">
    <property type="entry name" value="Lgt"/>
</dbReference>
<feature type="transmembrane region" description="Helical" evidence="7">
    <location>
        <begin position="198"/>
        <end position="218"/>
    </location>
</feature>
<gene>
    <name evidence="7 8" type="primary">lgt</name>
    <name evidence="8" type="ORF">RSDT_0081</name>
</gene>
<feature type="transmembrane region" description="Helical" evidence="7">
    <location>
        <begin position="119"/>
        <end position="139"/>
    </location>
</feature>
<protein>
    <recommendedName>
        <fullName evidence="7">Phosphatidylglycerol--prolipoprotein diacylglyceryl transferase</fullName>
        <ecNumber evidence="7">2.5.1.145</ecNumber>
    </recommendedName>
</protein>
<dbReference type="NCBIfam" id="TIGR00544">
    <property type="entry name" value="lgt"/>
    <property type="match status" value="1"/>
</dbReference>
<sequence>MSFFPVDPVVFSLGGLHVRWYGLMYLFGFAAGWGLGRRRASRSVPAWPPTAVDDLLTCAMLGVIVGGRLGYVLFYDLVAYIREPWEILRLWNGGMSFHGGLLGVLLAFAWFARSRGKAFLAVSDFVAPLVPPGLFFGRIGNFINSELWGKVSDVPWAVVFPGGGPWPRHPSQLYEAFLEGLVLFVLLWAYSSRPRKTGAVSGLFAAGYGLARFCVEFVRVPDTQLGYLAFGWLTMGQILCLPLIGIGLWLLFRADKEM</sequence>
<comment type="subcellular location">
    <subcellularLocation>
        <location evidence="7">Cell membrane</location>
        <topology evidence="7">Multi-pass membrane protein</topology>
    </subcellularLocation>
</comment>
<organism evidence="8 9">
    <name type="scientific">Candidatus Desulfovibrio trichonymphae</name>
    <dbReference type="NCBI Taxonomy" id="1725232"/>
    <lineage>
        <taxon>Bacteria</taxon>
        <taxon>Pseudomonadati</taxon>
        <taxon>Thermodesulfobacteriota</taxon>
        <taxon>Desulfovibrionia</taxon>
        <taxon>Desulfovibrionales</taxon>
        <taxon>Desulfovibrionaceae</taxon>
        <taxon>Desulfovibrio</taxon>
    </lineage>
</organism>
<comment type="similarity">
    <text evidence="1 7">Belongs to the Lgt family.</text>
</comment>
<dbReference type="Proteomes" id="UP000242645">
    <property type="component" value="Chromosome"/>
</dbReference>
<evidence type="ECO:0000256" key="3">
    <source>
        <dbReference type="ARBA" id="ARBA00022679"/>
    </source>
</evidence>
<keyword evidence="5 7" id="KW-1133">Transmembrane helix</keyword>
<dbReference type="UniPathway" id="UPA00664"/>
<dbReference type="PANTHER" id="PTHR30589:SF0">
    <property type="entry name" value="PHOSPHATIDYLGLYCEROL--PROLIPOPROTEIN DIACYLGLYCERYL TRANSFERASE"/>
    <property type="match status" value="1"/>
</dbReference>
<evidence type="ECO:0000313" key="9">
    <source>
        <dbReference type="Proteomes" id="UP000242645"/>
    </source>
</evidence>
<keyword evidence="8" id="KW-0449">Lipoprotein</keyword>
<proteinExistence type="inferred from homology"/>
<reference evidence="8 9" key="1">
    <citation type="journal article" date="2017" name="ISME J.">
        <title>Genome of 'Ca. Desulfovibrio trichonymphae', an H2-oxidizing bacterium in a tripartite symbiotic system within a protist cell in the termite gut.</title>
        <authorList>
            <person name="Kuwahara H."/>
            <person name="Yuki M."/>
            <person name="Izawa K."/>
            <person name="Ohkuma M."/>
            <person name="Hongoh Y."/>
        </authorList>
    </citation>
    <scope>NUCLEOTIDE SEQUENCE [LARGE SCALE GENOMIC DNA]</scope>
    <source>
        <strain evidence="8 9">Rs-N31</strain>
    </source>
</reference>
<evidence type="ECO:0000256" key="2">
    <source>
        <dbReference type="ARBA" id="ARBA00022475"/>
    </source>
</evidence>
<dbReference type="KEGG" id="dtr:RSDT_0081"/>
<feature type="transmembrane region" description="Helical" evidence="7">
    <location>
        <begin position="95"/>
        <end position="112"/>
    </location>
</feature>
<evidence type="ECO:0000256" key="7">
    <source>
        <dbReference type="HAMAP-Rule" id="MF_01147"/>
    </source>
</evidence>
<feature type="transmembrane region" description="Helical" evidence="7">
    <location>
        <begin position="230"/>
        <end position="252"/>
    </location>
</feature>
<dbReference type="EC" id="2.5.1.145" evidence="7"/>
<comment type="catalytic activity">
    <reaction evidence="7">
        <text>L-cysteinyl-[prolipoprotein] + a 1,2-diacyl-sn-glycero-3-phospho-(1'-sn-glycerol) = an S-1,2-diacyl-sn-glyceryl-L-cysteinyl-[prolipoprotein] + sn-glycerol 1-phosphate + H(+)</text>
        <dbReference type="Rhea" id="RHEA:56712"/>
        <dbReference type="Rhea" id="RHEA-COMP:14679"/>
        <dbReference type="Rhea" id="RHEA-COMP:14680"/>
        <dbReference type="ChEBI" id="CHEBI:15378"/>
        <dbReference type="ChEBI" id="CHEBI:29950"/>
        <dbReference type="ChEBI" id="CHEBI:57685"/>
        <dbReference type="ChEBI" id="CHEBI:64716"/>
        <dbReference type="ChEBI" id="CHEBI:140658"/>
        <dbReference type="EC" id="2.5.1.145"/>
    </reaction>
</comment>
<keyword evidence="9" id="KW-1185">Reference proteome</keyword>
<dbReference type="PROSITE" id="PS01311">
    <property type="entry name" value="LGT"/>
    <property type="match status" value="1"/>
</dbReference>
<keyword evidence="6 7" id="KW-0472">Membrane</keyword>
<dbReference type="GO" id="GO:0008961">
    <property type="term" value="F:phosphatidylglycerol-prolipoprotein diacylglyceryl transferase activity"/>
    <property type="evidence" value="ECO:0007669"/>
    <property type="project" value="UniProtKB-UniRule"/>
</dbReference>
<evidence type="ECO:0000256" key="6">
    <source>
        <dbReference type="ARBA" id="ARBA00023136"/>
    </source>
</evidence>
<feature type="transmembrane region" description="Helical" evidence="7">
    <location>
        <begin position="20"/>
        <end position="36"/>
    </location>
</feature>
<dbReference type="AlphaFoldDB" id="A0A1J1DP34"/>
<keyword evidence="3 7" id="KW-0808">Transferase</keyword>
<keyword evidence="2 7" id="KW-1003">Cell membrane</keyword>
<comment type="function">
    <text evidence="7">Catalyzes the transfer of the diacylglyceryl group from phosphatidylglycerol to the sulfhydryl group of the N-terminal cysteine of a prolipoprotein, the first step in the formation of mature lipoproteins.</text>
</comment>
<dbReference type="GO" id="GO:0042158">
    <property type="term" value="P:lipoprotein biosynthetic process"/>
    <property type="evidence" value="ECO:0007669"/>
    <property type="project" value="UniProtKB-UniRule"/>
</dbReference>
<dbReference type="EMBL" id="AP017368">
    <property type="protein sequence ID" value="BAV91593.1"/>
    <property type="molecule type" value="Genomic_DNA"/>
</dbReference>
<dbReference type="HAMAP" id="MF_01147">
    <property type="entry name" value="Lgt"/>
    <property type="match status" value="1"/>
</dbReference>
<name>A0A1J1DP34_9BACT</name>
<evidence type="ECO:0000256" key="5">
    <source>
        <dbReference type="ARBA" id="ARBA00022989"/>
    </source>
</evidence>
<evidence type="ECO:0000256" key="4">
    <source>
        <dbReference type="ARBA" id="ARBA00022692"/>
    </source>
</evidence>
<comment type="pathway">
    <text evidence="7">Protein modification; lipoprotein biosynthesis (diacylglyceryl transfer).</text>
</comment>
<dbReference type="Pfam" id="PF01790">
    <property type="entry name" value="LGT"/>
    <property type="match status" value="1"/>
</dbReference>
<evidence type="ECO:0000256" key="1">
    <source>
        <dbReference type="ARBA" id="ARBA00007150"/>
    </source>
</evidence>
<feature type="binding site" evidence="7">
    <location>
        <position position="138"/>
    </location>
    <ligand>
        <name>a 1,2-diacyl-sn-glycero-3-phospho-(1'-sn-glycerol)</name>
        <dbReference type="ChEBI" id="CHEBI:64716"/>
    </ligand>
</feature>